<evidence type="ECO:0000313" key="2">
    <source>
        <dbReference type="Proteomes" id="UP001373714"/>
    </source>
</evidence>
<evidence type="ECO:0000313" key="1">
    <source>
        <dbReference type="EMBL" id="KAK6361022.1"/>
    </source>
</evidence>
<keyword evidence="2" id="KW-1185">Reference proteome</keyword>
<sequence>MKPWKLYKAMDFGSTSKPEKSSKARGTDVKEAYINASGLPSQTSFYSTIISSLSTPRSLLFTAFFCERAFNPTFFFLNITFI</sequence>
<name>A0AAV9VHT3_9PEZI</name>
<dbReference type="EMBL" id="JAVHNS010000003">
    <property type="protein sequence ID" value="KAK6361022.1"/>
    <property type="molecule type" value="Genomic_DNA"/>
</dbReference>
<reference evidence="1 2" key="1">
    <citation type="submission" date="2019-10" db="EMBL/GenBank/DDBJ databases">
        <authorList>
            <person name="Palmer J.M."/>
        </authorList>
    </citation>
    <scope>NUCLEOTIDE SEQUENCE [LARGE SCALE GENOMIC DNA]</scope>
    <source>
        <strain evidence="1 2">TWF730</strain>
    </source>
</reference>
<organism evidence="1 2">
    <name type="scientific">Orbilia blumenaviensis</name>
    <dbReference type="NCBI Taxonomy" id="1796055"/>
    <lineage>
        <taxon>Eukaryota</taxon>
        <taxon>Fungi</taxon>
        <taxon>Dikarya</taxon>
        <taxon>Ascomycota</taxon>
        <taxon>Pezizomycotina</taxon>
        <taxon>Orbiliomycetes</taxon>
        <taxon>Orbiliales</taxon>
        <taxon>Orbiliaceae</taxon>
        <taxon>Orbilia</taxon>
    </lineage>
</organism>
<comment type="caution">
    <text evidence="1">The sequence shown here is derived from an EMBL/GenBank/DDBJ whole genome shotgun (WGS) entry which is preliminary data.</text>
</comment>
<proteinExistence type="predicted"/>
<dbReference type="AlphaFoldDB" id="A0AAV9VHT3"/>
<protein>
    <submittedName>
        <fullName evidence="1">Uncharacterized protein</fullName>
    </submittedName>
</protein>
<accession>A0AAV9VHT3</accession>
<dbReference type="Proteomes" id="UP001373714">
    <property type="component" value="Unassembled WGS sequence"/>
</dbReference>
<gene>
    <name evidence="1" type="ORF">TWF730_007137</name>
</gene>